<accession>A0A5B2UDJ2</accession>
<proteinExistence type="predicted"/>
<feature type="signal peptide" evidence="1">
    <location>
        <begin position="1"/>
        <end position="21"/>
    </location>
</feature>
<evidence type="ECO:0000256" key="1">
    <source>
        <dbReference type="SAM" id="SignalP"/>
    </source>
</evidence>
<protein>
    <recommendedName>
        <fullName evidence="4">DUF1795 domain-containing protein</fullName>
    </recommendedName>
</protein>
<evidence type="ECO:0000313" key="3">
    <source>
        <dbReference type="Proteomes" id="UP000323082"/>
    </source>
</evidence>
<dbReference type="RefSeq" id="WP_149833200.1">
    <property type="nucleotide sequence ID" value="NZ_VUNZ01000001.1"/>
</dbReference>
<comment type="caution">
    <text evidence="2">The sequence shown here is derived from an EMBL/GenBank/DDBJ whole genome shotgun (WGS) entry which is preliminary data.</text>
</comment>
<name>A0A5B2UDJ2_9FLAO</name>
<keyword evidence="1" id="KW-0732">Signal</keyword>
<dbReference type="EMBL" id="VUNZ01000001">
    <property type="protein sequence ID" value="KAA2224235.1"/>
    <property type="molecule type" value="Genomic_DNA"/>
</dbReference>
<organism evidence="2 3">
    <name type="scientific">Chryseobacterium sediminis</name>
    <dbReference type="NCBI Taxonomy" id="1679494"/>
    <lineage>
        <taxon>Bacteria</taxon>
        <taxon>Pseudomonadati</taxon>
        <taxon>Bacteroidota</taxon>
        <taxon>Flavobacteriia</taxon>
        <taxon>Flavobacteriales</taxon>
        <taxon>Weeksellaceae</taxon>
        <taxon>Chryseobacterium group</taxon>
        <taxon>Chryseobacterium</taxon>
    </lineage>
</organism>
<evidence type="ECO:0000313" key="2">
    <source>
        <dbReference type="EMBL" id="KAA2224235.1"/>
    </source>
</evidence>
<evidence type="ECO:0008006" key="4">
    <source>
        <dbReference type="Google" id="ProtNLM"/>
    </source>
</evidence>
<reference evidence="2 3" key="1">
    <citation type="journal article" date="2015" name="Int. J. Syst. Evol. Microbiol.">
        <title>Chryseobacterium sediminis sp. nov., isolated from a river sediment.</title>
        <authorList>
            <person name="Kampfer P."/>
            <person name="Busse H.J."/>
            <person name="McInroy J.A."/>
            <person name="Glaeser S.P."/>
        </authorList>
    </citation>
    <scope>NUCLEOTIDE SEQUENCE [LARGE SCALE GENOMIC DNA]</scope>
    <source>
        <strain evidence="2 3">IMT-174</strain>
    </source>
</reference>
<dbReference type="Proteomes" id="UP000323082">
    <property type="component" value="Unassembled WGS sequence"/>
</dbReference>
<feature type="chain" id="PRO_5022963579" description="DUF1795 domain-containing protein" evidence="1">
    <location>
        <begin position="22"/>
        <end position="199"/>
    </location>
</feature>
<dbReference type="AlphaFoldDB" id="A0A5B2UDJ2"/>
<sequence length="199" mass="22227">MKKIVLIILCFIMCVSCQSQQKTDLEKVDFAKGYKEVLKDTKYQTEAREIVTTLPVAYTKDVAGFKFGNITFPEHKENNVKSSAVGLLINNTTERLTKGIKIELEDTAAGNDLLAYLKSQYKNPKVLAGIPAKNNEGKVLGNAAYSWNLKDKTMVLVQYYEYTNNKPNTSSVLYIVDNQVKTADGQETAASHLLKTYTP</sequence>
<dbReference type="OrthoDB" id="1244756at2"/>
<gene>
    <name evidence="2" type="ORF">FW780_08540</name>
</gene>